<dbReference type="InterPro" id="IPR052181">
    <property type="entry name" value="5hmC_binding"/>
</dbReference>
<dbReference type="InterPro" id="IPR015947">
    <property type="entry name" value="PUA-like_sf"/>
</dbReference>
<dbReference type="EMBL" id="UGYV01000001">
    <property type="protein sequence ID" value="SUI73132.1"/>
    <property type="molecule type" value="Genomic_DNA"/>
</dbReference>
<evidence type="ECO:0000259" key="2">
    <source>
        <dbReference type="Pfam" id="PF01878"/>
    </source>
</evidence>
<organism evidence="3 4">
    <name type="scientific">Shewanella morhuae</name>
    <dbReference type="NCBI Taxonomy" id="365591"/>
    <lineage>
        <taxon>Bacteria</taxon>
        <taxon>Pseudomonadati</taxon>
        <taxon>Pseudomonadota</taxon>
        <taxon>Gammaproteobacteria</taxon>
        <taxon>Alteromonadales</taxon>
        <taxon>Shewanellaceae</taxon>
        <taxon>Shewanella</taxon>
    </lineage>
</organism>
<accession>A0A380A3Z2</accession>
<evidence type="ECO:0000313" key="3">
    <source>
        <dbReference type="EMBL" id="SUI73132.1"/>
    </source>
</evidence>
<dbReference type="Gene3D" id="3.10.590.10">
    <property type="entry name" value="ph1033 like domains"/>
    <property type="match status" value="1"/>
</dbReference>
<proteinExistence type="predicted"/>
<reference evidence="3 4" key="1">
    <citation type="submission" date="2018-06" db="EMBL/GenBank/DDBJ databases">
        <authorList>
            <consortium name="Pathogen Informatics"/>
            <person name="Doyle S."/>
        </authorList>
    </citation>
    <scope>NUCLEOTIDE SEQUENCE [LARGE SCALE GENOMIC DNA]</scope>
    <source>
        <strain evidence="3 4">NCTC10736</strain>
    </source>
</reference>
<dbReference type="SUPFAM" id="SSF88697">
    <property type="entry name" value="PUA domain-like"/>
    <property type="match status" value="1"/>
</dbReference>
<sequence>MNYWLMKSEPDEFSIDDLMACPNQTEAWHGIRNYQARNFMRDMMQIGDQAFFYHSSCKVPGIVGIAEVVTRPYPDSSAFNPNSKYFDPKSDPAQPRWVSVDIRFVEKFNDIIPLSLIKTLPQLADMYLVSKGSRLSIQPVTAEQWHAVLMLTR</sequence>
<protein>
    <submittedName>
        <fullName evidence="3">EVE domain</fullName>
    </submittedName>
</protein>
<dbReference type="PANTHER" id="PTHR14087:SF7">
    <property type="entry name" value="THYMOCYTE NUCLEAR PROTEIN 1"/>
    <property type="match status" value="1"/>
</dbReference>
<dbReference type="InterPro" id="IPR002740">
    <property type="entry name" value="EVE_domain"/>
</dbReference>
<gene>
    <name evidence="3" type="ORF">NCTC10736_01516</name>
</gene>
<dbReference type="AlphaFoldDB" id="A0A380A3Z2"/>
<dbReference type="Proteomes" id="UP000255061">
    <property type="component" value="Unassembled WGS sequence"/>
</dbReference>
<dbReference type="RefSeq" id="WP_115405881.1">
    <property type="nucleotide sequence ID" value="NZ_BPFE01000066.1"/>
</dbReference>
<keyword evidence="1" id="KW-0597">Phosphoprotein</keyword>
<dbReference type="PANTHER" id="PTHR14087">
    <property type="entry name" value="THYMOCYTE NUCLEAR PROTEIN 1"/>
    <property type="match status" value="1"/>
</dbReference>
<name>A0A380A3Z2_9GAMM</name>
<dbReference type="InterPro" id="IPR047197">
    <property type="entry name" value="THYN1-like_EVE"/>
</dbReference>
<evidence type="ECO:0000256" key="1">
    <source>
        <dbReference type="ARBA" id="ARBA00022553"/>
    </source>
</evidence>
<dbReference type="CDD" id="cd21133">
    <property type="entry name" value="EVE"/>
    <property type="match status" value="1"/>
</dbReference>
<dbReference type="Pfam" id="PF01878">
    <property type="entry name" value="EVE"/>
    <property type="match status" value="1"/>
</dbReference>
<feature type="domain" description="EVE" evidence="2">
    <location>
        <begin position="2"/>
        <end position="149"/>
    </location>
</feature>
<evidence type="ECO:0000313" key="4">
    <source>
        <dbReference type="Proteomes" id="UP000255061"/>
    </source>
</evidence>
<dbReference type="FunFam" id="3.10.590.10:FF:000003">
    <property type="entry name" value="Thymocyte nuclear protein 1"/>
    <property type="match status" value="1"/>
</dbReference>